<dbReference type="SUPFAM" id="SSF52402">
    <property type="entry name" value="Adenine nucleotide alpha hydrolases-like"/>
    <property type="match status" value="1"/>
</dbReference>
<name>A0A812L4L6_9DINO</name>
<dbReference type="NCBIfam" id="TIGR01536">
    <property type="entry name" value="asn_synth_AEB"/>
    <property type="match status" value="1"/>
</dbReference>
<dbReference type="EC" id="6.3.5.4" evidence="2"/>
<dbReference type="InterPro" id="IPR050795">
    <property type="entry name" value="Asn_Synthetase"/>
</dbReference>
<dbReference type="PIRSF" id="PIRSF001589">
    <property type="entry name" value="Asn_synthetase_glu-h"/>
    <property type="match status" value="1"/>
</dbReference>
<evidence type="ECO:0000256" key="12">
    <source>
        <dbReference type="PIRSR" id="PIRSR001589-1"/>
    </source>
</evidence>
<evidence type="ECO:0000256" key="2">
    <source>
        <dbReference type="ARBA" id="ARBA00012737"/>
    </source>
</evidence>
<dbReference type="EMBL" id="CAJNDS010000940">
    <property type="protein sequence ID" value="CAE7241471.1"/>
    <property type="molecule type" value="Genomic_DNA"/>
</dbReference>
<dbReference type="GO" id="GO:0004066">
    <property type="term" value="F:asparagine synthase (glutamine-hydrolyzing) activity"/>
    <property type="evidence" value="ECO:0007669"/>
    <property type="project" value="UniProtKB-EC"/>
</dbReference>
<keyword evidence="17" id="KW-1185">Reference proteome</keyword>
<feature type="binding site" evidence="13">
    <location>
        <position position="285"/>
    </location>
    <ligand>
        <name>ATP</name>
        <dbReference type="ChEBI" id="CHEBI:30616"/>
    </ligand>
</feature>
<feature type="active site" description="For GATase activity" evidence="12">
    <location>
        <position position="2"/>
    </location>
</feature>
<dbReference type="InterPro" id="IPR029055">
    <property type="entry name" value="Ntn_hydrolases_N"/>
</dbReference>
<evidence type="ECO:0000313" key="16">
    <source>
        <dbReference type="EMBL" id="CAE7241471.1"/>
    </source>
</evidence>
<dbReference type="AlphaFoldDB" id="A0A812L4L6"/>
<evidence type="ECO:0000256" key="8">
    <source>
        <dbReference type="ARBA" id="ARBA00022962"/>
    </source>
</evidence>
<proteinExistence type="predicted"/>
<dbReference type="PROSITE" id="PS51278">
    <property type="entry name" value="GATASE_TYPE_2"/>
    <property type="match status" value="1"/>
</dbReference>
<evidence type="ECO:0000256" key="1">
    <source>
        <dbReference type="ARBA" id="ARBA00005187"/>
    </source>
</evidence>
<feature type="binding site" evidence="13">
    <location>
        <position position="102"/>
    </location>
    <ligand>
        <name>L-glutamine</name>
        <dbReference type="ChEBI" id="CHEBI:58359"/>
    </ligand>
</feature>
<keyword evidence="3" id="KW-0436">Ligase</keyword>
<evidence type="ECO:0000256" key="14">
    <source>
        <dbReference type="PIRSR" id="PIRSR001589-3"/>
    </source>
</evidence>
<dbReference type="GO" id="GO:0005524">
    <property type="term" value="F:ATP binding"/>
    <property type="evidence" value="ECO:0007669"/>
    <property type="project" value="UniProtKB-KW"/>
</dbReference>
<gene>
    <name evidence="16" type="primary">AS</name>
    <name evidence="16" type="ORF">SNAT2548_LOCUS10919</name>
</gene>
<dbReference type="OrthoDB" id="409189at2759"/>
<dbReference type="PANTHER" id="PTHR11772">
    <property type="entry name" value="ASPARAGINE SYNTHETASE"/>
    <property type="match status" value="1"/>
</dbReference>
<comment type="caution">
    <text evidence="16">The sequence shown here is derived from an EMBL/GenBank/DDBJ whole genome shotgun (WGS) entry which is preliminary data.</text>
</comment>
<dbReference type="GO" id="GO:0005829">
    <property type="term" value="C:cytosol"/>
    <property type="evidence" value="ECO:0007669"/>
    <property type="project" value="TreeGrafter"/>
</dbReference>
<dbReference type="CDD" id="cd01991">
    <property type="entry name" value="Asn_synthase_B_C"/>
    <property type="match status" value="1"/>
</dbReference>
<evidence type="ECO:0000256" key="10">
    <source>
        <dbReference type="ARBA" id="ARBA00048741"/>
    </source>
</evidence>
<dbReference type="InterPro" id="IPR006426">
    <property type="entry name" value="Asn_synth_AEB"/>
</dbReference>
<keyword evidence="6 11" id="KW-0067">ATP-binding</keyword>
<evidence type="ECO:0000256" key="4">
    <source>
        <dbReference type="ARBA" id="ARBA00022605"/>
    </source>
</evidence>
<evidence type="ECO:0000259" key="15">
    <source>
        <dbReference type="PROSITE" id="PS51278"/>
    </source>
</evidence>
<evidence type="ECO:0000256" key="6">
    <source>
        <dbReference type="ARBA" id="ARBA00022840"/>
    </source>
</evidence>
<dbReference type="InterPro" id="IPR033738">
    <property type="entry name" value="AsnB_N"/>
</dbReference>
<dbReference type="Gene3D" id="3.40.50.620">
    <property type="entry name" value="HUPs"/>
    <property type="match status" value="1"/>
</dbReference>
<evidence type="ECO:0000313" key="17">
    <source>
        <dbReference type="Proteomes" id="UP000604046"/>
    </source>
</evidence>
<protein>
    <recommendedName>
        <fullName evidence="2">asparagine synthase (glutamine-hydrolyzing)</fullName>
        <ecNumber evidence="2">6.3.5.4</ecNumber>
    </recommendedName>
    <alternativeName>
        <fullName evidence="9">Glutamine-dependent asparagine synthetase</fullName>
    </alternativeName>
</protein>
<dbReference type="InterPro" id="IPR001962">
    <property type="entry name" value="Asn_synthase"/>
</dbReference>
<keyword evidence="7 12" id="KW-0061">Asparagine biosynthesis</keyword>
<dbReference type="InterPro" id="IPR017932">
    <property type="entry name" value="GATase_2_dom"/>
</dbReference>
<keyword evidence="4 12" id="KW-0028">Amino-acid biosynthesis</keyword>
<dbReference type="CDD" id="cd00712">
    <property type="entry name" value="AsnB"/>
    <property type="match status" value="1"/>
</dbReference>
<feature type="site" description="Important for beta-aspartyl-AMP intermediate formation" evidence="14">
    <location>
        <position position="360"/>
    </location>
</feature>
<evidence type="ECO:0000256" key="7">
    <source>
        <dbReference type="ARBA" id="ARBA00022888"/>
    </source>
</evidence>
<evidence type="ECO:0000256" key="5">
    <source>
        <dbReference type="ARBA" id="ARBA00022741"/>
    </source>
</evidence>
<evidence type="ECO:0000256" key="9">
    <source>
        <dbReference type="ARBA" id="ARBA00030234"/>
    </source>
</evidence>
<reference evidence="16" key="1">
    <citation type="submission" date="2021-02" db="EMBL/GenBank/DDBJ databases">
        <authorList>
            <person name="Dougan E. K."/>
            <person name="Rhodes N."/>
            <person name="Thang M."/>
            <person name="Chan C."/>
        </authorList>
    </citation>
    <scope>NUCLEOTIDE SEQUENCE</scope>
</reference>
<keyword evidence="5 11" id="KW-0547">Nucleotide-binding</keyword>
<comment type="catalytic activity">
    <reaction evidence="10">
        <text>L-aspartate + L-glutamine + ATP + H2O = L-asparagine + L-glutamate + AMP + diphosphate + H(+)</text>
        <dbReference type="Rhea" id="RHEA:12228"/>
        <dbReference type="ChEBI" id="CHEBI:15377"/>
        <dbReference type="ChEBI" id="CHEBI:15378"/>
        <dbReference type="ChEBI" id="CHEBI:29985"/>
        <dbReference type="ChEBI" id="CHEBI:29991"/>
        <dbReference type="ChEBI" id="CHEBI:30616"/>
        <dbReference type="ChEBI" id="CHEBI:33019"/>
        <dbReference type="ChEBI" id="CHEBI:58048"/>
        <dbReference type="ChEBI" id="CHEBI:58359"/>
        <dbReference type="ChEBI" id="CHEBI:456215"/>
        <dbReference type="EC" id="6.3.5.4"/>
    </reaction>
</comment>
<dbReference type="Proteomes" id="UP000604046">
    <property type="component" value="Unassembled WGS sequence"/>
</dbReference>
<comment type="pathway">
    <text evidence="1">Amino-acid biosynthesis; L-asparagine biosynthesis; L-asparagine from L-aspartate (L-Gln route): step 1/1.</text>
</comment>
<dbReference type="Pfam" id="PF00733">
    <property type="entry name" value="Asn_synthase"/>
    <property type="match status" value="2"/>
</dbReference>
<dbReference type="GO" id="GO:0006529">
    <property type="term" value="P:asparagine biosynthetic process"/>
    <property type="evidence" value="ECO:0007669"/>
    <property type="project" value="UniProtKB-KW"/>
</dbReference>
<organism evidence="16 17">
    <name type="scientific">Symbiodinium natans</name>
    <dbReference type="NCBI Taxonomy" id="878477"/>
    <lineage>
        <taxon>Eukaryota</taxon>
        <taxon>Sar</taxon>
        <taxon>Alveolata</taxon>
        <taxon>Dinophyceae</taxon>
        <taxon>Suessiales</taxon>
        <taxon>Symbiodiniaceae</taxon>
        <taxon>Symbiodinium</taxon>
    </lineage>
</organism>
<feature type="domain" description="Glutamine amidotransferase type-2" evidence="15">
    <location>
        <begin position="2"/>
        <end position="194"/>
    </location>
</feature>
<dbReference type="Pfam" id="PF13537">
    <property type="entry name" value="GATase_7"/>
    <property type="match status" value="1"/>
</dbReference>
<dbReference type="Gene3D" id="3.60.20.10">
    <property type="entry name" value="Glutamine Phosphoribosylpyrophosphate, subunit 1, domain 1"/>
    <property type="match status" value="1"/>
</dbReference>
<keyword evidence="8 12" id="KW-0315">Glutamine amidotransferase</keyword>
<feature type="binding site" evidence="13">
    <location>
        <position position="251"/>
    </location>
    <ligand>
        <name>ATP</name>
        <dbReference type="ChEBI" id="CHEBI:30616"/>
    </ligand>
</feature>
<dbReference type="PANTHER" id="PTHR11772:SF23">
    <property type="entry name" value="ASPARAGINE SYNTHETASE [GLUTAMINE-HYDROLYZING]"/>
    <property type="match status" value="1"/>
</dbReference>
<evidence type="ECO:0000256" key="13">
    <source>
        <dbReference type="PIRSR" id="PIRSR001589-2"/>
    </source>
</evidence>
<dbReference type="NCBIfam" id="NF006949">
    <property type="entry name" value="PRK09431.1"/>
    <property type="match status" value="1"/>
</dbReference>
<evidence type="ECO:0000256" key="3">
    <source>
        <dbReference type="ARBA" id="ARBA00022598"/>
    </source>
</evidence>
<dbReference type="InterPro" id="IPR014729">
    <property type="entry name" value="Rossmann-like_a/b/a_fold"/>
</dbReference>
<sequence>MCGILAGISCDGSDICQESKQRILQMLEKMTHRGPDESGVHLGGRFWLGHTRLSIVSPSHGHQPITDHDESTYVCVNGEIYNHLDLRAEVGVLDSQRTTDSDSEIVIHGYKKFGNDICEKLLGMFAFVLISQQGEDLKVLACRDKIGIKPLYLGKSKDGREYLLSSELKGIVNECRPEDLQLVPAGHYWTPETGLIKYYNPAWDTDSFLDDALKNRIPAVPARYATVEECKAALEEAVIRRCMADVEIGLLLSGGLDSSIIGAIMHEPRVKAHLKATGTIKSFAVGQEGSPDILAARVVSKYLGTEHYEALFTPEMVFPLLEKIVYHMETYEPELIRSCIPNYLLAQKAAEHVKVVLTGEGSDELWSGYLYYGDCSDETMLQEENRRILKAVQFVNLQRADRMSMAHSLEARVPFFDVNYIATAMRVDPKEKLITSDRCEKWLLRTMYQDVLAKEVVWRTKAMQCEGVGMTWVQILQAHISELVSDADFQHAAATFPLNPPQSKEEYYYRAIFEKYYPGCEKFVHVWPGGCRAAGAPWKNDKYTRHGLVDVNVLKKGHGCAGYISA</sequence>
<accession>A0A812L4L6</accession>
<dbReference type="SUPFAM" id="SSF56235">
    <property type="entry name" value="N-terminal nucleophile aminohydrolases (Ntn hydrolases)"/>
    <property type="match status" value="1"/>
</dbReference>
<evidence type="ECO:0000256" key="11">
    <source>
        <dbReference type="PIRNR" id="PIRNR001589"/>
    </source>
</evidence>